<dbReference type="Pfam" id="PF02687">
    <property type="entry name" value="FtsX"/>
    <property type="match status" value="1"/>
</dbReference>
<evidence type="ECO:0000313" key="8">
    <source>
        <dbReference type="EMBL" id="GAH05657.1"/>
    </source>
</evidence>
<organism evidence="8">
    <name type="scientific">marine sediment metagenome</name>
    <dbReference type="NCBI Taxonomy" id="412755"/>
    <lineage>
        <taxon>unclassified sequences</taxon>
        <taxon>metagenomes</taxon>
        <taxon>ecological metagenomes</taxon>
    </lineage>
</organism>
<evidence type="ECO:0000256" key="5">
    <source>
        <dbReference type="ARBA" id="ARBA00023136"/>
    </source>
</evidence>
<feature type="domain" description="ABC3 transporter permease C-terminal" evidence="7">
    <location>
        <begin position="8"/>
        <end position="60"/>
    </location>
</feature>
<accession>X1CDH3</accession>
<proteinExistence type="predicted"/>
<comment type="caution">
    <text evidence="8">The sequence shown here is derived from an EMBL/GenBank/DDBJ whole genome shotgun (WGS) entry which is preliminary data.</text>
</comment>
<dbReference type="GO" id="GO:0005886">
    <property type="term" value="C:plasma membrane"/>
    <property type="evidence" value="ECO:0007669"/>
    <property type="project" value="UniProtKB-SubCell"/>
</dbReference>
<evidence type="ECO:0000256" key="1">
    <source>
        <dbReference type="ARBA" id="ARBA00004651"/>
    </source>
</evidence>
<name>X1CDH3_9ZZZZ</name>
<evidence type="ECO:0000256" key="6">
    <source>
        <dbReference type="SAM" id="Phobius"/>
    </source>
</evidence>
<comment type="subcellular location">
    <subcellularLocation>
        <location evidence="1">Cell membrane</location>
        <topology evidence="1">Multi-pass membrane protein</topology>
    </subcellularLocation>
</comment>
<sequence length="61" mass="6630">MRAFCSTLLNRLVESQRTQIGLMQALGYRTLQILFHYMGFALAVGVIGSIVGALLGHAIAH</sequence>
<evidence type="ECO:0000259" key="7">
    <source>
        <dbReference type="Pfam" id="PF02687"/>
    </source>
</evidence>
<keyword evidence="3 6" id="KW-0812">Transmembrane</keyword>
<dbReference type="EMBL" id="BART01037114">
    <property type="protein sequence ID" value="GAH05657.1"/>
    <property type="molecule type" value="Genomic_DNA"/>
</dbReference>
<feature type="transmembrane region" description="Helical" evidence="6">
    <location>
        <begin position="39"/>
        <end position="60"/>
    </location>
</feature>
<keyword evidence="4 6" id="KW-1133">Transmembrane helix</keyword>
<keyword evidence="2" id="KW-1003">Cell membrane</keyword>
<evidence type="ECO:0000256" key="4">
    <source>
        <dbReference type="ARBA" id="ARBA00022989"/>
    </source>
</evidence>
<protein>
    <recommendedName>
        <fullName evidence="7">ABC3 transporter permease C-terminal domain-containing protein</fullName>
    </recommendedName>
</protein>
<evidence type="ECO:0000256" key="3">
    <source>
        <dbReference type="ARBA" id="ARBA00022692"/>
    </source>
</evidence>
<feature type="non-terminal residue" evidence="8">
    <location>
        <position position="61"/>
    </location>
</feature>
<evidence type="ECO:0000256" key="2">
    <source>
        <dbReference type="ARBA" id="ARBA00022475"/>
    </source>
</evidence>
<reference evidence="8" key="1">
    <citation type="journal article" date="2014" name="Front. Microbiol.">
        <title>High frequency of phylogenetically diverse reductive dehalogenase-homologous genes in deep subseafloor sedimentary metagenomes.</title>
        <authorList>
            <person name="Kawai M."/>
            <person name="Futagami T."/>
            <person name="Toyoda A."/>
            <person name="Takaki Y."/>
            <person name="Nishi S."/>
            <person name="Hori S."/>
            <person name="Arai W."/>
            <person name="Tsubouchi T."/>
            <person name="Morono Y."/>
            <person name="Uchiyama I."/>
            <person name="Ito T."/>
            <person name="Fujiyama A."/>
            <person name="Inagaki F."/>
            <person name="Takami H."/>
        </authorList>
    </citation>
    <scope>NUCLEOTIDE SEQUENCE</scope>
    <source>
        <strain evidence="8">Expedition CK06-06</strain>
    </source>
</reference>
<gene>
    <name evidence="8" type="ORF">S01H4_62261</name>
</gene>
<dbReference type="InterPro" id="IPR003838">
    <property type="entry name" value="ABC3_permease_C"/>
</dbReference>
<dbReference type="AlphaFoldDB" id="X1CDH3"/>
<keyword evidence="5 6" id="KW-0472">Membrane</keyword>